<dbReference type="OrthoDB" id="3973156at2759"/>
<evidence type="ECO:0000313" key="1">
    <source>
        <dbReference type="EMBL" id="SGZ41174.1"/>
    </source>
</evidence>
<dbReference type="AlphaFoldDB" id="A0A1L0FNP2"/>
<proteinExistence type="predicted"/>
<sequence>MDIIEAAGQHLELTSIFAIVLIYIKVDVSIESDGLTDDHILSFIFFHERRLTFQEKLTDVFGTFKDSLLMTNIAFPFLINILREPMFFNNLIFTIFILSKDLLPKSKLHSKNVSNDHFSSFHDLIRYEIHKNSIIGKFLHSACLMYTTDPIMQQNFNFTYLENIGNFDEQHVFDSLIEYEKRSMIAKILFSRDNFKAFEQFKTEHLTHRSIQPIYLKDLLPVTHNKLKLSSAIHISLDKEATPVFHNKQDFKDYFFSRLDCCSNHFEVLNLLHTFICHEIYNKDTKFLLEVLTTIIDSGKFDDDHDISSNIFLYLHILLSFKPNLRESELVSKGHFDLIKGYRERIATSIIENYQDLSPNWVSFVLAEAKLEAYEGNFKRAYNVLLMAANLRLRTTPLRPTSSFINHDPISYTQAKKDLFLSMGYGYGVDNYNNPIHQINQYKFDCNDEMFIHSGIIIEDSKTLIKFEDNSTDETSIFRRYNHAKLLAKQKLFMEAMNEIDSALEVISSRNFMWIFELKLLKCLIFEKSCNNTAKVMRMYRETFIDNDAYMGNLDLYRKLLVGAYYMLFTQINNVSPNNACRFYYQNNGKVSLFKNTRLIHVWEDIYSNL</sequence>
<name>A0A1L0FNP2_9ASCO</name>
<reference evidence="2" key="1">
    <citation type="submission" date="2016-11" db="EMBL/GenBank/DDBJ databases">
        <authorList>
            <person name="Guldener U."/>
        </authorList>
    </citation>
    <scope>NUCLEOTIDE SEQUENCE [LARGE SCALE GENOMIC DNA]</scope>
</reference>
<dbReference type="VEuPathDB" id="FungiDB:HGUI_03374"/>
<protein>
    <recommendedName>
        <fullName evidence="3">Anaphase-promoting complex subunit 5</fullName>
    </recommendedName>
</protein>
<dbReference type="EMBL" id="FQNF01000083">
    <property type="protein sequence ID" value="SGZ41174.1"/>
    <property type="molecule type" value="Genomic_DNA"/>
</dbReference>
<organism evidence="1 2">
    <name type="scientific">Hanseniaspora guilliermondii</name>
    <dbReference type="NCBI Taxonomy" id="56406"/>
    <lineage>
        <taxon>Eukaryota</taxon>
        <taxon>Fungi</taxon>
        <taxon>Dikarya</taxon>
        <taxon>Ascomycota</taxon>
        <taxon>Saccharomycotina</taxon>
        <taxon>Saccharomycetes</taxon>
        <taxon>Saccharomycodales</taxon>
        <taxon>Saccharomycodaceae</taxon>
        <taxon>Hanseniaspora</taxon>
    </lineage>
</organism>
<evidence type="ECO:0000313" key="2">
    <source>
        <dbReference type="Proteomes" id="UP000183365"/>
    </source>
</evidence>
<keyword evidence="2" id="KW-1185">Reference proteome</keyword>
<dbReference type="Proteomes" id="UP000183365">
    <property type="component" value="Unassembled WGS sequence"/>
</dbReference>
<accession>A0A1L0FNP2</accession>
<evidence type="ECO:0008006" key="3">
    <source>
        <dbReference type="Google" id="ProtNLM"/>
    </source>
</evidence>
<gene>
    <name evidence="1" type="ORF">HGUI_03374</name>
</gene>